<evidence type="ECO:0000313" key="12">
    <source>
        <dbReference type="EMBL" id="NBI30699.1"/>
    </source>
</evidence>
<dbReference type="PROSITE" id="PS01128">
    <property type="entry name" value="SHIKIMATE_KINASE"/>
    <property type="match status" value="1"/>
</dbReference>
<dbReference type="GO" id="GO:0009073">
    <property type="term" value="P:aromatic amino acid family biosynthetic process"/>
    <property type="evidence" value="ECO:0007669"/>
    <property type="project" value="UniProtKB-KW"/>
</dbReference>
<comment type="caution">
    <text evidence="11">Lacks conserved residue(s) required for the propagation of feature annotation.</text>
</comment>
<dbReference type="PANTHER" id="PTHR21087">
    <property type="entry name" value="SHIKIMATE KINASE"/>
    <property type="match status" value="1"/>
</dbReference>
<evidence type="ECO:0000256" key="2">
    <source>
        <dbReference type="ARBA" id="ARBA00006997"/>
    </source>
</evidence>
<evidence type="ECO:0000256" key="8">
    <source>
        <dbReference type="ARBA" id="ARBA00022840"/>
    </source>
</evidence>
<evidence type="ECO:0000256" key="4">
    <source>
        <dbReference type="ARBA" id="ARBA00022605"/>
    </source>
</evidence>
<dbReference type="CDD" id="cd00464">
    <property type="entry name" value="SK"/>
    <property type="match status" value="1"/>
</dbReference>
<evidence type="ECO:0000256" key="10">
    <source>
        <dbReference type="ARBA" id="ARBA00048567"/>
    </source>
</evidence>
<dbReference type="GO" id="GO:0000287">
    <property type="term" value="F:magnesium ion binding"/>
    <property type="evidence" value="ECO:0007669"/>
    <property type="project" value="UniProtKB-UniRule"/>
</dbReference>
<proteinExistence type="inferred from homology"/>
<dbReference type="InterPro" id="IPR027417">
    <property type="entry name" value="P-loop_NTPase"/>
</dbReference>
<dbReference type="InterPro" id="IPR000623">
    <property type="entry name" value="Shikimate_kinase/TSH1"/>
</dbReference>
<dbReference type="GO" id="GO:0005524">
    <property type="term" value="F:ATP binding"/>
    <property type="evidence" value="ECO:0007669"/>
    <property type="project" value="UniProtKB-UniRule"/>
</dbReference>
<protein>
    <recommendedName>
        <fullName evidence="3 11">Shikimate kinase</fullName>
        <shortName evidence="11">SK</shortName>
        <ecNumber evidence="3 11">2.7.1.71</ecNumber>
    </recommendedName>
</protein>
<dbReference type="GO" id="GO:0008652">
    <property type="term" value="P:amino acid biosynthetic process"/>
    <property type="evidence" value="ECO:0007669"/>
    <property type="project" value="UniProtKB-KW"/>
</dbReference>
<dbReference type="GO" id="GO:0009423">
    <property type="term" value="P:chorismate biosynthetic process"/>
    <property type="evidence" value="ECO:0007669"/>
    <property type="project" value="UniProtKB-UniRule"/>
</dbReference>
<dbReference type="PANTHER" id="PTHR21087:SF16">
    <property type="entry name" value="SHIKIMATE KINASE 1, CHLOROPLASTIC"/>
    <property type="match status" value="1"/>
</dbReference>
<accession>A0A6N9Q7C1</accession>
<dbReference type="Proteomes" id="UP000448943">
    <property type="component" value="Unassembled WGS sequence"/>
</dbReference>
<evidence type="ECO:0000313" key="13">
    <source>
        <dbReference type="Proteomes" id="UP000448943"/>
    </source>
</evidence>
<keyword evidence="11" id="KW-0460">Magnesium</keyword>
<comment type="function">
    <text evidence="11">Catalyzes the specific phosphorylation of the 3-hydroxyl group of shikimic acid using ATP as a cosubstrate.</text>
</comment>
<dbReference type="GO" id="GO:0004765">
    <property type="term" value="F:shikimate kinase activity"/>
    <property type="evidence" value="ECO:0007669"/>
    <property type="project" value="UniProtKB-UniRule"/>
</dbReference>
<evidence type="ECO:0000256" key="11">
    <source>
        <dbReference type="HAMAP-Rule" id="MF_00109"/>
    </source>
</evidence>
<dbReference type="GO" id="GO:0005829">
    <property type="term" value="C:cytosol"/>
    <property type="evidence" value="ECO:0007669"/>
    <property type="project" value="TreeGrafter"/>
</dbReference>
<feature type="binding site" evidence="11">
    <location>
        <position position="119"/>
    </location>
    <ligand>
        <name>ATP</name>
        <dbReference type="ChEBI" id="CHEBI:30616"/>
    </ligand>
</feature>
<dbReference type="EC" id="2.7.1.71" evidence="3 11"/>
<keyword evidence="7 11" id="KW-0418">Kinase</keyword>
<evidence type="ECO:0000256" key="9">
    <source>
        <dbReference type="ARBA" id="ARBA00023141"/>
    </source>
</evidence>
<dbReference type="InterPro" id="IPR023000">
    <property type="entry name" value="Shikimate_kinase_CS"/>
</dbReference>
<keyword evidence="8 11" id="KW-0067">ATP-binding</keyword>
<comment type="subcellular location">
    <subcellularLocation>
        <location evidence="11">Cytoplasm</location>
    </subcellularLocation>
</comment>
<reference evidence="12 13" key="1">
    <citation type="submission" date="2019-01" db="EMBL/GenBank/DDBJ databases">
        <title>Chengkuizengella sp. nov., isolated from deep-sea sediment of East Pacific Ocean.</title>
        <authorList>
            <person name="Yang J."/>
            <person name="Lai Q."/>
            <person name="Shao Z."/>
        </authorList>
    </citation>
    <scope>NUCLEOTIDE SEQUENCE [LARGE SCALE GENOMIC DNA]</scope>
    <source>
        <strain evidence="12 13">YPA3-1-1</strain>
    </source>
</reference>
<comment type="subunit">
    <text evidence="11">Monomer.</text>
</comment>
<dbReference type="AlphaFoldDB" id="A0A6N9Q7C1"/>
<dbReference type="EMBL" id="SIJB01000036">
    <property type="protein sequence ID" value="NBI30699.1"/>
    <property type="molecule type" value="Genomic_DNA"/>
</dbReference>
<feature type="binding site" evidence="11">
    <location>
        <position position="59"/>
    </location>
    <ligand>
        <name>substrate</name>
    </ligand>
</feature>
<evidence type="ECO:0000256" key="3">
    <source>
        <dbReference type="ARBA" id="ARBA00012154"/>
    </source>
</evidence>
<feature type="binding site" evidence="11">
    <location>
        <position position="35"/>
    </location>
    <ligand>
        <name>substrate</name>
    </ligand>
</feature>
<keyword evidence="9 11" id="KW-0057">Aromatic amino acid biosynthesis</keyword>
<keyword evidence="5 11" id="KW-0808">Transferase</keyword>
<comment type="pathway">
    <text evidence="1 11">Metabolic intermediate biosynthesis; chorismate biosynthesis; chorismate from D-erythrose 4-phosphate and phosphoenolpyruvate: step 5/7.</text>
</comment>
<keyword evidence="11" id="KW-0963">Cytoplasm</keyword>
<comment type="catalytic activity">
    <reaction evidence="10 11">
        <text>shikimate + ATP = 3-phosphoshikimate + ADP + H(+)</text>
        <dbReference type="Rhea" id="RHEA:13121"/>
        <dbReference type="ChEBI" id="CHEBI:15378"/>
        <dbReference type="ChEBI" id="CHEBI:30616"/>
        <dbReference type="ChEBI" id="CHEBI:36208"/>
        <dbReference type="ChEBI" id="CHEBI:145989"/>
        <dbReference type="ChEBI" id="CHEBI:456216"/>
        <dbReference type="EC" id="2.7.1.71"/>
    </reaction>
</comment>
<gene>
    <name evidence="11" type="primary">aroK</name>
    <name evidence="12" type="ORF">ERL59_17245</name>
</gene>
<dbReference type="OrthoDB" id="9800332at2"/>
<dbReference type="PRINTS" id="PR01100">
    <property type="entry name" value="SHIKIMTKNASE"/>
</dbReference>
<dbReference type="Gene3D" id="3.40.50.300">
    <property type="entry name" value="P-loop containing nucleotide triphosphate hydrolases"/>
    <property type="match status" value="1"/>
</dbReference>
<keyword evidence="11" id="KW-0479">Metal-binding</keyword>
<keyword evidence="6 11" id="KW-0547">Nucleotide-binding</keyword>
<feature type="binding site" evidence="11">
    <location>
        <position position="17"/>
    </location>
    <ligand>
        <name>Mg(2+)</name>
        <dbReference type="ChEBI" id="CHEBI:18420"/>
    </ligand>
</feature>
<dbReference type="UniPathway" id="UPA00053">
    <property type="reaction ID" value="UER00088"/>
</dbReference>
<feature type="binding site" evidence="11">
    <location>
        <begin position="13"/>
        <end position="18"/>
    </location>
    <ligand>
        <name>ATP</name>
        <dbReference type="ChEBI" id="CHEBI:30616"/>
    </ligand>
</feature>
<evidence type="ECO:0000256" key="5">
    <source>
        <dbReference type="ARBA" id="ARBA00022679"/>
    </source>
</evidence>
<comment type="caution">
    <text evidence="12">The sequence shown here is derived from an EMBL/GenBank/DDBJ whole genome shotgun (WGS) entry which is preliminary data.</text>
</comment>
<dbReference type="RefSeq" id="WP_160647514.1">
    <property type="nucleotide sequence ID" value="NZ_SIJB01000036.1"/>
</dbReference>
<name>A0A6N9Q7C1_9BACL</name>
<dbReference type="SUPFAM" id="SSF52540">
    <property type="entry name" value="P-loop containing nucleoside triphosphate hydrolases"/>
    <property type="match status" value="1"/>
</dbReference>
<evidence type="ECO:0000256" key="7">
    <source>
        <dbReference type="ARBA" id="ARBA00022777"/>
    </source>
</evidence>
<feature type="binding site" evidence="11">
    <location>
        <position position="137"/>
    </location>
    <ligand>
        <name>substrate</name>
    </ligand>
</feature>
<dbReference type="HAMAP" id="MF_00109">
    <property type="entry name" value="Shikimate_kinase"/>
    <property type="match status" value="1"/>
</dbReference>
<dbReference type="Pfam" id="PF01202">
    <property type="entry name" value="SKI"/>
    <property type="match status" value="1"/>
</dbReference>
<keyword evidence="13" id="KW-1185">Reference proteome</keyword>
<comment type="cofactor">
    <cofactor evidence="11">
        <name>Mg(2+)</name>
        <dbReference type="ChEBI" id="CHEBI:18420"/>
    </cofactor>
    <text evidence="11">Binds 1 Mg(2+) ion per subunit.</text>
</comment>
<comment type="similarity">
    <text evidence="2 11">Belongs to the shikimate kinase family.</text>
</comment>
<keyword evidence="4 11" id="KW-0028">Amino-acid biosynthesis</keyword>
<dbReference type="InterPro" id="IPR031322">
    <property type="entry name" value="Shikimate/glucono_kinase"/>
</dbReference>
<evidence type="ECO:0000256" key="1">
    <source>
        <dbReference type="ARBA" id="ARBA00004842"/>
    </source>
</evidence>
<organism evidence="12 13">
    <name type="scientific">Chengkuizengella marina</name>
    <dbReference type="NCBI Taxonomy" id="2507566"/>
    <lineage>
        <taxon>Bacteria</taxon>
        <taxon>Bacillati</taxon>
        <taxon>Bacillota</taxon>
        <taxon>Bacilli</taxon>
        <taxon>Bacillales</taxon>
        <taxon>Paenibacillaceae</taxon>
        <taxon>Chengkuizengella</taxon>
    </lineage>
</organism>
<feature type="binding site" evidence="11">
    <location>
        <position position="81"/>
    </location>
    <ligand>
        <name>substrate</name>
    </ligand>
</feature>
<evidence type="ECO:0000256" key="6">
    <source>
        <dbReference type="ARBA" id="ARBA00022741"/>
    </source>
</evidence>
<sequence>MKKNNVVLIGFMGTGKSTVGKQLALKLGWEFIDTDQEIEHREKMSIPEIFSKNGENYFRKVETEIIQKVMSNEKQVIATGGGSVLRLENRSKMLSHGTVIQLEADTENIIKRVEGEKQRPLLQGNLREKVYEMKDQRKYVYDFADFVIDTNVMKVDSIAEQIYNLMILHKK</sequence>